<evidence type="ECO:0000256" key="1">
    <source>
        <dbReference type="SAM" id="MobiDB-lite"/>
    </source>
</evidence>
<dbReference type="AlphaFoldDB" id="A0A1Y1I8K0"/>
<dbReference type="EMBL" id="DF237167">
    <property type="protein sequence ID" value="GAQ85026.1"/>
    <property type="molecule type" value="Genomic_DNA"/>
</dbReference>
<name>A0A1Y1I8K0_KLENI</name>
<reference evidence="2 3" key="1">
    <citation type="journal article" date="2014" name="Nat. Commun.">
        <title>Klebsormidium flaccidum genome reveals primary factors for plant terrestrial adaptation.</title>
        <authorList>
            <person name="Hori K."/>
            <person name="Maruyama F."/>
            <person name="Fujisawa T."/>
            <person name="Togashi T."/>
            <person name="Yamamoto N."/>
            <person name="Seo M."/>
            <person name="Sato S."/>
            <person name="Yamada T."/>
            <person name="Mori H."/>
            <person name="Tajima N."/>
            <person name="Moriyama T."/>
            <person name="Ikeuchi M."/>
            <person name="Watanabe M."/>
            <person name="Wada H."/>
            <person name="Kobayashi K."/>
            <person name="Saito M."/>
            <person name="Masuda T."/>
            <person name="Sasaki-Sekimoto Y."/>
            <person name="Mashiguchi K."/>
            <person name="Awai K."/>
            <person name="Shimojima M."/>
            <person name="Masuda S."/>
            <person name="Iwai M."/>
            <person name="Nobusawa T."/>
            <person name="Narise T."/>
            <person name="Kondo S."/>
            <person name="Saito H."/>
            <person name="Sato R."/>
            <person name="Murakawa M."/>
            <person name="Ihara Y."/>
            <person name="Oshima-Yamada Y."/>
            <person name="Ohtaka K."/>
            <person name="Satoh M."/>
            <person name="Sonobe K."/>
            <person name="Ishii M."/>
            <person name="Ohtani R."/>
            <person name="Kanamori-Sato M."/>
            <person name="Honoki R."/>
            <person name="Miyazaki D."/>
            <person name="Mochizuki H."/>
            <person name="Umetsu J."/>
            <person name="Higashi K."/>
            <person name="Shibata D."/>
            <person name="Kamiya Y."/>
            <person name="Sato N."/>
            <person name="Nakamura Y."/>
            <person name="Tabata S."/>
            <person name="Ida S."/>
            <person name="Kurokawa K."/>
            <person name="Ohta H."/>
        </authorList>
    </citation>
    <scope>NUCLEOTIDE SEQUENCE [LARGE SCALE GENOMIC DNA]</scope>
    <source>
        <strain evidence="2 3">NIES-2285</strain>
    </source>
</reference>
<proteinExistence type="predicted"/>
<sequence>MINSKVKTTEELDKKVWQMETDLLDAKQKTEFYRDKMQELILFENKCKNRLAEISDRVELDKKEVEDLAKKYDGKYKSTGETASRLQQEEALFKSLQDQKLELFNAVAALEAGADPSTRVQEKVNTILAEIDALRNAAVERATKLGVQAALPAAPQGPLVLAGAAPSLAASEGSAFGWTDGANSGAADWDEDWDNFEDEGFEIVESLSPNDPGFPLPAKLPAVQAAPNLAPANVAFQADFGTGSTPQSPGGLSAVPSSPAASHSAQSPKGGPTQGAFKPPIMGISPPPTSSAKKAAQRYAGVSDSHDKADTSGQSSPSSSFDTGSEWRRPGGGFGDSDGSSDAVNSNVRASWGMNSVAASFDSAGAGNVRASQKVGGNLSRLAPPLEERSDAFGHYNASKWAEDQSPSPAAKPFKPAGLGNILPAGDDTFSEAGSGRFSPQTEKPFGSSFDDGDPFNVRASTNPPPTSAFVKTDAWSAFD</sequence>
<keyword evidence="3" id="KW-1185">Reference proteome</keyword>
<feature type="compositionally biased region" description="Polar residues" evidence="1">
    <location>
        <begin position="311"/>
        <end position="323"/>
    </location>
</feature>
<organism evidence="2 3">
    <name type="scientific">Klebsormidium nitens</name>
    <name type="common">Green alga</name>
    <name type="synonym">Ulothrix nitens</name>
    <dbReference type="NCBI Taxonomy" id="105231"/>
    <lineage>
        <taxon>Eukaryota</taxon>
        <taxon>Viridiplantae</taxon>
        <taxon>Streptophyta</taxon>
        <taxon>Klebsormidiophyceae</taxon>
        <taxon>Klebsormidiales</taxon>
        <taxon>Klebsormidiaceae</taxon>
        <taxon>Klebsormidium</taxon>
    </lineage>
</organism>
<evidence type="ECO:0000313" key="2">
    <source>
        <dbReference type="EMBL" id="GAQ85026.1"/>
    </source>
</evidence>
<dbReference type="PANTHER" id="PTHR11216:SF161">
    <property type="entry name" value="CALCIUM-BINDING EF HAND FAMILY PROTEIN"/>
    <property type="match status" value="1"/>
</dbReference>
<feature type="compositionally biased region" description="Low complexity" evidence="1">
    <location>
        <begin position="248"/>
        <end position="268"/>
    </location>
</feature>
<feature type="region of interest" description="Disordered" evidence="1">
    <location>
        <begin position="400"/>
        <end position="480"/>
    </location>
</feature>
<dbReference type="OrthoDB" id="1722361at2759"/>
<dbReference type="OMA" id="GRAEHIQ"/>
<accession>A0A1Y1I8K0</accession>
<protein>
    <submittedName>
        <fullName evidence="2">Uncharacterized protein</fullName>
    </submittedName>
</protein>
<dbReference type="STRING" id="105231.A0A1Y1I8K0"/>
<gene>
    <name evidence="2" type="ORF">KFL_002180010</name>
</gene>
<feature type="region of interest" description="Disordered" evidence="1">
    <location>
        <begin position="240"/>
        <end position="346"/>
    </location>
</feature>
<dbReference type="Proteomes" id="UP000054558">
    <property type="component" value="Unassembled WGS sequence"/>
</dbReference>
<dbReference type="PANTHER" id="PTHR11216">
    <property type="entry name" value="EH DOMAIN"/>
    <property type="match status" value="1"/>
</dbReference>
<evidence type="ECO:0000313" key="3">
    <source>
        <dbReference type="Proteomes" id="UP000054558"/>
    </source>
</evidence>
<feature type="compositionally biased region" description="Low complexity" evidence="1">
    <location>
        <begin position="406"/>
        <end position="417"/>
    </location>
</feature>